<dbReference type="SUPFAM" id="SSF89009">
    <property type="entry name" value="GAT-like domain"/>
    <property type="match status" value="1"/>
</dbReference>
<gene>
    <name evidence="11" type="ORF">CSSPTR1EN2_LOCUS8965</name>
</gene>
<feature type="compositionally biased region" description="Polar residues" evidence="9">
    <location>
        <begin position="477"/>
        <end position="495"/>
    </location>
</feature>
<evidence type="ECO:0000256" key="8">
    <source>
        <dbReference type="ARBA" id="ARBA00023329"/>
    </source>
</evidence>
<evidence type="ECO:0000256" key="1">
    <source>
        <dbReference type="ARBA" id="ARBA00004132"/>
    </source>
</evidence>
<dbReference type="InterPro" id="IPR048050">
    <property type="entry name" value="ANTH_N_plant"/>
</dbReference>
<sequence length="668" mass="74101">MAPSKIRQALGVVKDQTSISIAKVAGAKAPDLDVALVKACSHDEFFDDKYAEEVLYFTSLSRGYVNACIAGLNKRLSKTHNWIVALKSLMLIHRLLRDGDSVFEHELLQASRHGMRMLNLSHFRDDSDSNAWDYSSFVRTFGRFLEERLDCSVSGSVSDRRRKDRSARSISSYGRRGSGSPSRYDDRSGDTYRDDSRYSGRYDDDGGRSSRYHDRTDRYEENKEEELNDVAIKEMSLKLLLEKLPVLQQLLERLLGCRPTGAAKTNSLVQIALYPVVKESFQLYADISEGTTMLLEGFFEMEHHESVKAFDIYSRSASQSDELQKFYELCKKYGVGRSSEYPTVQKISQEIIQTMEDFLKTRKPSHSQRSKSPEPQPLQLEYRPETSKPEPAPEPSKPEPAPEPQVVMRRPQAVAPPLREVLQVEPQPVPQSVQNDGDLLNLDKVTISQQDQEDRLALALFSDTSGTTTVNSSWEAFGSDQSTQANSGSLQSEPGNSGKAGWELALVASASNLSKPIAAPMAGGFDPLLLNSMYDQGAVWHKQAAAAVPAGSASSVCIPNRPASSFLALPAPPGAMPLAESGEDPFAASAVIPPPSYVQMADMTKKQQLLTQEQLLWQKYQSDGMQGEQSFMKLHSNPYVGVVPLNSFPYYSVGMPHYGVGMPIGNYY</sequence>
<dbReference type="PANTHER" id="PTHR22951:SF13">
    <property type="entry name" value="ASSEMBLY PROTEIN, PUTATIVE, EXPRESSED-RELATED"/>
    <property type="match status" value="1"/>
</dbReference>
<keyword evidence="12" id="KW-1185">Reference proteome</keyword>
<evidence type="ECO:0000256" key="2">
    <source>
        <dbReference type="ARBA" id="ARBA00004555"/>
    </source>
</evidence>
<feature type="region of interest" description="Disordered" evidence="9">
    <location>
        <begin position="477"/>
        <end position="498"/>
    </location>
</feature>
<evidence type="ECO:0000256" key="4">
    <source>
        <dbReference type="ARBA" id="ARBA00022583"/>
    </source>
</evidence>
<evidence type="ECO:0000256" key="3">
    <source>
        <dbReference type="ARBA" id="ARBA00004600"/>
    </source>
</evidence>
<dbReference type="CDD" id="cd16987">
    <property type="entry name" value="ANTH_N_AP180_plant"/>
    <property type="match status" value="1"/>
</dbReference>
<dbReference type="PANTHER" id="PTHR22951">
    <property type="entry name" value="CLATHRIN ASSEMBLY PROTEIN"/>
    <property type="match status" value="1"/>
</dbReference>
<dbReference type="SUPFAM" id="SSF48464">
    <property type="entry name" value="ENTH/VHS domain"/>
    <property type="match status" value="1"/>
</dbReference>
<dbReference type="Pfam" id="PF07651">
    <property type="entry name" value="ANTH"/>
    <property type="match status" value="1"/>
</dbReference>
<feature type="region of interest" description="Disordered" evidence="9">
    <location>
        <begin position="160"/>
        <end position="224"/>
    </location>
</feature>
<reference evidence="11" key="1">
    <citation type="submission" date="2024-02" db="EMBL/GenBank/DDBJ databases">
        <authorList>
            <consortium name="ELIXIR-Norway"/>
            <consortium name="Elixir Norway"/>
        </authorList>
    </citation>
    <scope>NUCLEOTIDE SEQUENCE</scope>
</reference>
<accession>A0ABP0TXQ0</accession>
<dbReference type="InterPro" id="IPR008942">
    <property type="entry name" value="ENTH_VHS"/>
</dbReference>
<dbReference type="InterPro" id="IPR045192">
    <property type="entry name" value="AP180-like"/>
</dbReference>
<evidence type="ECO:0000259" key="10">
    <source>
        <dbReference type="PROSITE" id="PS50942"/>
    </source>
</evidence>
<protein>
    <recommendedName>
        <fullName evidence="10">ENTH domain-containing protein</fullName>
    </recommendedName>
</protein>
<keyword evidence="5" id="KW-0333">Golgi apparatus</keyword>
<organism evidence="11 12">
    <name type="scientific">Sphagnum troendelagicum</name>
    <dbReference type="NCBI Taxonomy" id="128251"/>
    <lineage>
        <taxon>Eukaryota</taxon>
        <taxon>Viridiplantae</taxon>
        <taxon>Streptophyta</taxon>
        <taxon>Embryophyta</taxon>
        <taxon>Bryophyta</taxon>
        <taxon>Sphagnophytina</taxon>
        <taxon>Sphagnopsida</taxon>
        <taxon>Sphagnales</taxon>
        <taxon>Sphagnaceae</taxon>
        <taxon>Sphagnum</taxon>
    </lineage>
</organism>
<proteinExistence type="predicted"/>
<name>A0ABP0TXQ0_9BRYO</name>
<dbReference type="InterPro" id="IPR011417">
    <property type="entry name" value="ANTH_dom"/>
</dbReference>
<keyword evidence="4" id="KW-0254">Endocytosis</keyword>
<evidence type="ECO:0000256" key="9">
    <source>
        <dbReference type="SAM" id="MobiDB-lite"/>
    </source>
</evidence>
<feature type="compositionally biased region" description="Low complexity" evidence="9">
    <location>
        <begin position="168"/>
        <end position="182"/>
    </location>
</feature>
<dbReference type="Gene3D" id="1.20.58.150">
    <property type="entry name" value="ANTH domain"/>
    <property type="match status" value="1"/>
</dbReference>
<evidence type="ECO:0000256" key="6">
    <source>
        <dbReference type="ARBA" id="ARBA00023136"/>
    </source>
</evidence>
<feature type="domain" description="ENTH" evidence="10">
    <location>
        <begin position="24"/>
        <end position="159"/>
    </location>
</feature>
<dbReference type="Gene3D" id="1.25.40.90">
    <property type="match status" value="1"/>
</dbReference>
<dbReference type="InterPro" id="IPR013809">
    <property type="entry name" value="ENTH"/>
</dbReference>
<evidence type="ECO:0000313" key="12">
    <source>
        <dbReference type="Proteomes" id="UP001497512"/>
    </source>
</evidence>
<feature type="compositionally biased region" description="Pro residues" evidence="9">
    <location>
        <begin position="390"/>
        <end position="403"/>
    </location>
</feature>
<feature type="region of interest" description="Disordered" evidence="9">
    <location>
        <begin position="361"/>
        <end position="407"/>
    </location>
</feature>
<keyword evidence="6" id="KW-0472">Membrane</keyword>
<keyword evidence="7" id="KW-0168">Coated pit</keyword>
<comment type="subcellular location">
    <subcellularLocation>
        <location evidence="1">Cytoplasmic vesicle</location>
        <location evidence="1">Clathrin-coated vesicle</location>
    </subcellularLocation>
    <subcellularLocation>
        <location evidence="2">Golgi apparatus</location>
    </subcellularLocation>
    <subcellularLocation>
        <location evidence="3">Membrane</location>
        <location evidence="3">Clathrin-coated pit</location>
    </subcellularLocation>
</comment>
<feature type="compositionally biased region" description="Basic and acidic residues" evidence="9">
    <location>
        <begin position="183"/>
        <end position="221"/>
    </location>
</feature>
<dbReference type="InterPro" id="IPR014712">
    <property type="entry name" value="ANTH_dom_sf"/>
</dbReference>
<dbReference type="PROSITE" id="PS50942">
    <property type="entry name" value="ENTH"/>
    <property type="match status" value="1"/>
</dbReference>
<evidence type="ECO:0000256" key="5">
    <source>
        <dbReference type="ARBA" id="ARBA00023034"/>
    </source>
</evidence>
<evidence type="ECO:0000256" key="7">
    <source>
        <dbReference type="ARBA" id="ARBA00023176"/>
    </source>
</evidence>
<dbReference type="SMART" id="SM00273">
    <property type="entry name" value="ENTH"/>
    <property type="match status" value="1"/>
</dbReference>
<keyword evidence="8" id="KW-0968">Cytoplasmic vesicle</keyword>
<evidence type="ECO:0000313" key="11">
    <source>
        <dbReference type="EMBL" id="CAK9207755.1"/>
    </source>
</evidence>
<dbReference type="EMBL" id="OZ019908">
    <property type="protein sequence ID" value="CAK9207755.1"/>
    <property type="molecule type" value="Genomic_DNA"/>
</dbReference>
<dbReference type="Proteomes" id="UP001497512">
    <property type="component" value="Chromosome 16"/>
</dbReference>